<dbReference type="KEGG" id="marz:MARA_59380"/>
<dbReference type="RefSeq" id="WP_163924315.1">
    <property type="nucleotide sequence ID" value="NZ_AP022593.1"/>
</dbReference>
<protein>
    <submittedName>
        <fullName evidence="1">Uncharacterized protein</fullName>
    </submittedName>
</protein>
<dbReference type="EMBL" id="AP022593">
    <property type="protein sequence ID" value="BBY52470.1"/>
    <property type="molecule type" value="Genomic_DNA"/>
</dbReference>
<name>A0A7I7S7M3_9MYCO</name>
<reference evidence="1 2" key="1">
    <citation type="journal article" date="2019" name="Emerg. Microbes Infect.">
        <title>Comprehensive subspecies identification of 175 nontuberculous mycobacteria species based on 7547 genomic profiles.</title>
        <authorList>
            <person name="Matsumoto Y."/>
            <person name="Kinjo T."/>
            <person name="Motooka D."/>
            <person name="Nabeya D."/>
            <person name="Jung N."/>
            <person name="Uechi K."/>
            <person name="Horii T."/>
            <person name="Iida T."/>
            <person name="Fujita J."/>
            <person name="Nakamura S."/>
        </authorList>
    </citation>
    <scope>NUCLEOTIDE SEQUENCE [LARGE SCALE GENOMIC DNA]</scope>
    <source>
        <strain evidence="1 2">JCM 18538</strain>
    </source>
</reference>
<dbReference type="Proteomes" id="UP000467428">
    <property type="component" value="Chromosome"/>
</dbReference>
<proteinExistence type="predicted"/>
<accession>A0A7I7S7M3</accession>
<geneLocation type="plasmid" evidence="2">
    <name>pjcm18538 dna</name>
</geneLocation>
<dbReference type="AlphaFoldDB" id="A0A7I7S7M3"/>
<sequence>MSSDLVMTAVVVVALLWALVCSLRQLHVERSTTMEVMWRQATADGWSQWRRLDGVSPADDYDTMLTATQNAAHTEATAVQFASTVHPAEAPDYTLRVLFMSTVREPARG</sequence>
<gene>
    <name evidence="1" type="ORF">MARA_59380</name>
</gene>
<evidence type="ECO:0000313" key="1">
    <source>
        <dbReference type="EMBL" id="BBY52470.1"/>
    </source>
</evidence>
<keyword evidence="2" id="KW-1185">Reference proteome</keyword>
<organism evidence="1 2">
    <name type="scientific">Mycolicibacterium arabiense</name>
    <dbReference type="NCBI Taxonomy" id="1286181"/>
    <lineage>
        <taxon>Bacteria</taxon>
        <taxon>Bacillati</taxon>
        <taxon>Actinomycetota</taxon>
        <taxon>Actinomycetes</taxon>
        <taxon>Mycobacteriales</taxon>
        <taxon>Mycobacteriaceae</taxon>
        <taxon>Mycolicibacterium</taxon>
    </lineage>
</organism>
<evidence type="ECO:0000313" key="2">
    <source>
        <dbReference type="Proteomes" id="UP000467428"/>
    </source>
</evidence>